<organism evidence="1 2">
    <name type="scientific">Phyllobacterium endophyticum</name>
    <dbReference type="NCBI Taxonomy" id="1149773"/>
    <lineage>
        <taxon>Bacteria</taxon>
        <taxon>Pseudomonadati</taxon>
        <taxon>Pseudomonadota</taxon>
        <taxon>Alphaproteobacteria</taxon>
        <taxon>Hyphomicrobiales</taxon>
        <taxon>Phyllobacteriaceae</taxon>
        <taxon>Phyllobacterium</taxon>
    </lineage>
</organism>
<keyword evidence="2" id="KW-1185">Reference proteome</keyword>
<dbReference type="OrthoDB" id="7211025at2"/>
<reference evidence="2" key="1">
    <citation type="submission" date="2017-11" db="EMBL/GenBank/DDBJ databases">
        <authorList>
            <person name="Kuznetsova I."/>
            <person name="Sazanova A."/>
            <person name="Chirak E."/>
            <person name="Safronova V."/>
            <person name="Willems A."/>
        </authorList>
    </citation>
    <scope>NUCLEOTIDE SEQUENCE [LARGE SCALE GENOMIC DNA]</scope>
    <source>
        <strain evidence="2">PEPV15</strain>
    </source>
</reference>
<gene>
    <name evidence="1" type="ORF">CU100_10005</name>
</gene>
<evidence type="ECO:0000313" key="2">
    <source>
        <dbReference type="Proteomes" id="UP000241158"/>
    </source>
</evidence>
<dbReference type="Proteomes" id="UP000241158">
    <property type="component" value="Unassembled WGS sequence"/>
</dbReference>
<protein>
    <submittedName>
        <fullName evidence="1">Uncharacterized protein</fullName>
    </submittedName>
</protein>
<dbReference type="EMBL" id="PGGN01000002">
    <property type="protein sequence ID" value="PSH57995.1"/>
    <property type="molecule type" value="Genomic_DNA"/>
</dbReference>
<dbReference type="AlphaFoldDB" id="A0A2P7AUV7"/>
<accession>A0A2P7AUV7</accession>
<proteinExistence type="predicted"/>
<sequence length="64" mass="7192">MATLRYDLGQEVDGTWTVYDVFTGSPTLVLEMFGVGMSAEEANDLVDLLNNQDLRRRGRLTRSP</sequence>
<evidence type="ECO:0000313" key="1">
    <source>
        <dbReference type="EMBL" id="PSH57995.1"/>
    </source>
</evidence>
<comment type="caution">
    <text evidence="1">The sequence shown here is derived from an EMBL/GenBank/DDBJ whole genome shotgun (WGS) entry which is preliminary data.</text>
</comment>
<name>A0A2P7AUV7_9HYPH</name>